<accession>A0ABU2FFD8</accession>
<keyword evidence="2" id="KW-0812">Transmembrane</keyword>
<sequence>MTVYRAPVFKALPPTAEFWARYVSGGDVEQHFVPGLVLHLLYGVVGGGVYGLLASFVDVSDPAVRERVSVAGGLGYGLCLSAIGSRVIFVRVLGRELQSEDALVFHVGHAVYGVTLGTYMASNEPVGSVYDESRRTRPATAKQRRQSG</sequence>
<feature type="transmembrane region" description="Helical" evidence="2">
    <location>
        <begin position="69"/>
        <end position="89"/>
    </location>
</feature>
<evidence type="ECO:0000256" key="1">
    <source>
        <dbReference type="SAM" id="MobiDB-lite"/>
    </source>
</evidence>
<evidence type="ECO:0000313" key="3">
    <source>
        <dbReference type="EMBL" id="MDS0260658.1"/>
    </source>
</evidence>
<name>A0ABU2FFD8_9EURY</name>
<evidence type="ECO:0000256" key="2">
    <source>
        <dbReference type="SAM" id="Phobius"/>
    </source>
</evidence>
<gene>
    <name evidence="3" type="ORF">NDI56_14725</name>
</gene>
<keyword evidence="2" id="KW-0472">Membrane</keyword>
<keyword evidence="2" id="KW-1133">Transmembrane helix</keyword>
<reference evidence="3 4" key="1">
    <citation type="submission" date="2022-06" db="EMBL/GenBank/DDBJ databases">
        <title>Haloarcula sp. a new haloarchaeum isolate from saline soil.</title>
        <authorList>
            <person name="Strakova D."/>
            <person name="Galisteo C."/>
            <person name="Sanchez-Porro C."/>
            <person name="Ventosa A."/>
        </authorList>
    </citation>
    <scope>NUCLEOTIDE SEQUENCE [LARGE SCALE GENOMIC DNA]</scope>
    <source>
        <strain evidence="3 4">S1CR25-12</strain>
    </source>
</reference>
<organism evidence="3 4">
    <name type="scientific">Haloarcula saliterrae</name>
    <dbReference type="NCBI Taxonomy" id="2950534"/>
    <lineage>
        <taxon>Archaea</taxon>
        <taxon>Methanobacteriati</taxon>
        <taxon>Methanobacteriota</taxon>
        <taxon>Stenosarchaea group</taxon>
        <taxon>Halobacteria</taxon>
        <taxon>Halobacteriales</taxon>
        <taxon>Haloarculaceae</taxon>
        <taxon>Haloarcula</taxon>
    </lineage>
</organism>
<comment type="caution">
    <text evidence="3">The sequence shown here is derived from an EMBL/GenBank/DDBJ whole genome shotgun (WGS) entry which is preliminary data.</text>
</comment>
<dbReference type="Proteomes" id="UP001259659">
    <property type="component" value="Unassembled WGS sequence"/>
</dbReference>
<dbReference type="EMBL" id="JAMQON010000004">
    <property type="protein sequence ID" value="MDS0260658.1"/>
    <property type="molecule type" value="Genomic_DNA"/>
</dbReference>
<evidence type="ECO:0008006" key="5">
    <source>
        <dbReference type="Google" id="ProtNLM"/>
    </source>
</evidence>
<keyword evidence="4" id="KW-1185">Reference proteome</keyword>
<evidence type="ECO:0000313" key="4">
    <source>
        <dbReference type="Proteomes" id="UP001259659"/>
    </source>
</evidence>
<proteinExistence type="predicted"/>
<feature type="region of interest" description="Disordered" evidence="1">
    <location>
        <begin position="129"/>
        <end position="148"/>
    </location>
</feature>
<feature type="transmembrane region" description="Helical" evidence="2">
    <location>
        <begin position="36"/>
        <end position="57"/>
    </location>
</feature>
<protein>
    <recommendedName>
        <fullName evidence="5">DUF2871 domain-containing protein</fullName>
    </recommendedName>
</protein>
<dbReference type="RefSeq" id="WP_310920384.1">
    <property type="nucleotide sequence ID" value="NZ_JAMQON010000004.1"/>
</dbReference>